<gene>
    <name evidence="1" type="ORF">E2C01_052990</name>
</gene>
<keyword evidence="2" id="KW-1185">Reference proteome</keyword>
<organism evidence="1 2">
    <name type="scientific">Portunus trituberculatus</name>
    <name type="common">Swimming crab</name>
    <name type="synonym">Neptunus trituberculatus</name>
    <dbReference type="NCBI Taxonomy" id="210409"/>
    <lineage>
        <taxon>Eukaryota</taxon>
        <taxon>Metazoa</taxon>
        <taxon>Ecdysozoa</taxon>
        <taxon>Arthropoda</taxon>
        <taxon>Crustacea</taxon>
        <taxon>Multicrustacea</taxon>
        <taxon>Malacostraca</taxon>
        <taxon>Eumalacostraca</taxon>
        <taxon>Eucarida</taxon>
        <taxon>Decapoda</taxon>
        <taxon>Pleocyemata</taxon>
        <taxon>Brachyura</taxon>
        <taxon>Eubrachyura</taxon>
        <taxon>Portunoidea</taxon>
        <taxon>Portunidae</taxon>
        <taxon>Portuninae</taxon>
        <taxon>Portunus</taxon>
    </lineage>
</organism>
<dbReference type="AlphaFoldDB" id="A0A5B7GNB8"/>
<evidence type="ECO:0000313" key="2">
    <source>
        <dbReference type="Proteomes" id="UP000324222"/>
    </source>
</evidence>
<protein>
    <submittedName>
        <fullName evidence="1">Uncharacterized protein</fullName>
    </submittedName>
</protein>
<name>A0A5B7GNB8_PORTR</name>
<proteinExistence type="predicted"/>
<dbReference type="Proteomes" id="UP000324222">
    <property type="component" value="Unassembled WGS sequence"/>
</dbReference>
<comment type="caution">
    <text evidence="1">The sequence shown here is derived from an EMBL/GenBank/DDBJ whole genome shotgun (WGS) entry which is preliminary data.</text>
</comment>
<reference evidence="1 2" key="1">
    <citation type="submission" date="2019-05" db="EMBL/GenBank/DDBJ databases">
        <title>Another draft genome of Portunus trituberculatus and its Hox gene families provides insights of decapod evolution.</title>
        <authorList>
            <person name="Jeong J.-H."/>
            <person name="Song I."/>
            <person name="Kim S."/>
            <person name="Choi T."/>
            <person name="Kim D."/>
            <person name="Ryu S."/>
            <person name="Kim W."/>
        </authorList>
    </citation>
    <scope>NUCLEOTIDE SEQUENCE [LARGE SCALE GENOMIC DNA]</scope>
    <source>
        <tissue evidence="1">Muscle</tissue>
    </source>
</reference>
<dbReference type="EMBL" id="VSRR010016147">
    <property type="protein sequence ID" value="MPC58975.1"/>
    <property type="molecule type" value="Genomic_DNA"/>
</dbReference>
<evidence type="ECO:0000313" key="1">
    <source>
        <dbReference type="EMBL" id="MPC58975.1"/>
    </source>
</evidence>
<accession>A0A5B7GNB8</accession>
<sequence>MWVARHSAFWVSVARRTPLLVNRKVKGGFGWTIFLTKDQAWETKVEKCREAQKEAHAERFSSRITRSHWASK</sequence>